<evidence type="ECO:0000256" key="1">
    <source>
        <dbReference type="ARBA" id="ARBA00004651"/>
    </source>
</evidence>
<accession>A0A840WYU9</accession>
<keyword evidence="11" id="KW-1185">Reference proteome</keyword>
<proteinExistence type="predicted"/>
<dbReference type="InterPro" id="IPR039421">
    <property type="entry name" value="Type_1_exporter"/>
</dbReference>
<evidence type="ECO:0000259" key="9">
    <source>
        <dbReference type="PROSITE" id="PS50929"/>
    </source>
</evidence>
<evidence type="ECO:0000256" key="3">
    <source>
        <dbReference type="ARBA" id="ARBA00022741"/>
    </source>
</evidence>
<feature type="domain" description="ABC transmembrane type-1" evidence="9">
    <location>
        <begin position="17"/>
        <end position="295"/>
    </location>
</feature>
<dbReference type="PANTHER" id="PTHR24221:SF654">
    <property type="entry name" value="ATP-BINDING CASSETTE SUB-FAMILY B MEMBER 6"/>
    <property type="match status" value="1"/>
</dbReference>
<protein>
    <submittedName>
        <fullName evidence="10">Putative ATP-binding cassette transporter</fullName>
    </submittedName>
</protein>
<feature type="transmembrane region" description="Helical" evidence="7">
    <location>
        <begin position="240"/>
        <end position="260"/>
    </location>
</feature>
<dbReference type="SMART" id="SM00382">
    <property type="entry name" value="AAA"/>
    <property type="match status" value="1"/>
</dbReference>
<dbReference type="InterPro" id="IPR003593">
    <property type="entry name" value="AAA+_ATPase"/>
</dbReference>
<dbReference type="AlphaFoldDB" id="A0A840WYU9"/>
<evidence type="ECO:0000313" key="11">
    <source>
        <dbReference type="Proteomes" id="UP000553766"/>
    </source>
</evidence>
<dbReference type="GO" id="GO:1904680">
    <property type="term" value="F:peptide transmembrane transporter activity"/>
    <property type="evidence" value="ECO:0007669"/>
    <property type="project" value="InterPro"/>
</dbReference>
<evidence type="ECO:0000259" key="8">
    <source>
        <dbReference type="PROSITE" id="PS50893"/>
    </source>
</evidence>
<gene>
    <name evidence="10" type="ORF">FHS89_002346</name>
</gene>
<feature type="domain" description="ABC transporter" evidence="8">
    <location>
        <begin position="334"/>
        <end position="547"/>
    </location>
</feature>
<dbReference type="PROSITE" id="PS50929">
    <property type="entry name" value="ABC_TM1F"/>
    <property type="match status" value="1"/>
</dbReference>
<dbReference type="Gene3D" id="1.20.1560.10">
    <property type="entry name" value="ABC transporter type 1, transmembrane domain"/>
    <property type="match status" value="1"/>
</dbReference>
<dbReference type="Gene3D" id="3.40.50.300">
    <property type="entry name" value="P-loop containing nucleotide triphosphate hydrolases"/>
    <property type="match status" value="1"/>
</dbReference>
<comment type="subcellular location">
    <subcellularLocation>
        <location evidence="1">Cell membrane</location>
        <topology evidence="1">Multi-pass membrane protein</topology>
    </subcellularLocation>
</comment>
<evidence type="ECO:0000256" key="7">
    <source>
        <dbReference type="SAM" id="Phobius"/>
    </source>
</evidence>
<dbReference type="SUPFAM" id="SSF52540">
    <property type="entry name" value="P-loop containing nucleoside triphosphate hydrolases"/>
    <property type="match status" value="1"/>
</dbReference>
<keyword evidence="4 10" id="KW-0067">ATP-binding</keyword>
<keyword evidence="5 7" id="KW-1133">Transmembrane helix</keyword>
<keyword evidence="2 7" id="KW-0812">Transmembrane</keyword>
<name>A0A840WYU9_9RHOB</name>
<dbReference type="Pfam" id="PF00664">
    <property type="entry name" value="ABC_membrane"/>
    <property type="match status" value="1"/>
</dbReference>
<feature type="transmembrane region" description="Helical" evidence="7">
    <location>
        <begin position="53"/>
        <end position="74"/>
    </location>
</feature>
<feature type="transmembrane region" description="Helical" evidence="7">
    <location>
        <begin position="153"/>
        <end position="170"/>
    </location>
</feature>
<dbReference type="GO" id="GO:0034040">
    <property type="term" value="F:ATPase-coupled lipid transmembrane transporter activity"/>
    <property type="evidence" value="ECO:0007669"/>
    <property type="project" value="TreeGrafter"/>
</dbReference>
<dbReference type="InterPro" id="IPR005898">
    <property type="entry name" value="Cyc_pep_transpt_SyrD/YojI"/>
</dbReference>
<feature type="transmembrane region" description="Helical" evidence="7">
    <location>
        <begin position="15"/>
        <end position="41"/>
    </location>
</feature>
<evidence type="ECO:0000256" key="4">
    <source>
        <dbReference type="ARBA" id="ARBA00022840"/>
    </source>
</evidence>
<dbReference type="CDD" id="cd03228">
    <property type="entry name" value="ABCC_MRP_Like"/>
    <property type="match status" value="1"/>
</dbReference>
<sequence length="548" mass="60503">MNLYRLLTRDTPLPLRWLILAALASSIATLGVLALVNLAAGNIEDSGEDKVDWITAGAFVLALGAYAAGEVFLLRRFASHVEAAIDAVRMTLIRQVRDLAPETLDKTGEGQLFESITQSTHAISQNSQYIAIAFRSALLVIVLMGYILYLSMMAFVLVTVTVLIAGFVYHKRGKAAMEAHIAAFGQDQRLFNRITDLLDGWKEVRMFQPRRAALKTAYDAAVNDAAESRIEVQNRGFEQYIFGQVAFYFLLGVVVFVAPSYTEMTSEDLSKISTAVLFIIAPIGLVIQSVAVLGASEAAAGRTLALSAQLKEQAAYPTPRPNLNYGLLDDFQEITFEGIEYEYPAAGEDRGFHLGPVSLSVKRGEILFISGGNGSGKSTLMRILTGLYTPHAGRIRVDNRQIGSANIREYRSLIASVLSDFHLFERLYGLDHVRPEEIGAQLRAFGLESVVRLEGDAFSSVQLSTGQRKRLALVVAILEDRPLIVLDEWAADQDPEFRKKFYRDILPMLRDQGKTIIAITHDDHYFDAGDRRVHLSEGTHARNGEGVM</sequence>
<dbReference type="NCBIfam" id="TIGR01194">
    <property type="entry name" value="cyc_pep_trnsptr"/>
    <property type="match status" value="1"/>
</dbReference>
<dbReference type="InterPro" id="IPR036640">
    <property type="entry name" value="ABC1_TM_sf"/>
</dbReference>
<dbReference type="InterPro" id="IPR003439">
    <property type="entry name" value="ABC_transporter-like_ATP-bd"/>
</dbReference>
<evidence type="ECO:0000256" key="5">
    <source>
        <dbReference type="ARBA" id="ARBA00022989"/>
    </source>
</evidence>
<dbReference type="GO" id="GO:0015833">
    <property type="term" value="P:peptide transport"/>
    <property type="evidence" value="ECO:0007669"/>
    <property type="project" value="InterPro"/>
</dbReference>
<evidence type="ECO:0000256" key="2">
    <source>
        <dbReference type="ARBA" id="ARBA00022692"/>
    </source>
</evidence>
<dbReference type="GO" id="GO:0005524">
    <property type="term" value="F:ATP binding"/>
    <property type="evidence" value="ECO:0007669"/>
    <property type="project" value="UniProtKB-KW"/>
</dbReference>
<organism evidence="10 11">
    <name type="scientific">Rubricella aquisinus</name>
    <dbReference type="NCBI Taxonomy" id="2028108"/>
    <lineage>
        <taxon>Bacteria</taxon>
        <taxon>Pseudomonadati</taxon>
        <taxon>Pseudomonadota</taxon>
        <taxon>Alphaproteobacteria</taxon>
        <taxon>Rhodobacterales</taxon>
        <taxon>Paracoccaceae</taxon>
        <taxon>Rubricella</taxon>
    </lineage>
</organism>
<keyword evidence="3" id="KW-0547">Nucleotide-binding</keyword>
<evidence type="ECO:0000313" key="10">
    <source>
        <dbReference type="EMBL" id="MBB5516320.1"/>
    </source>
</evidence>
<dbReference type="InterPro" id="IPR011527">
    <property type="entry name" value="ABC1_TM_dom"/>
</dbReference>
<dbReference type="GO" id="GO:0005886">
    <property type="term" value="C:plasma membrane"/>
    <property type="evidence" value="ECO:0007669"/>
    <property type="project" value="UniProtKB-SubCell"/>
</dbReference>
<reference evidence="10 11" key="1">
    <citation type="submission" date="2020-08" db="EMBL/GenBank/DDBJ databases">
        <title>Genomic Encyclopedia of Type Strains, Phase IV (KMG-IV): sequencing the most valuable type-strain genomes for metagenomic binning, comparative biology and taxonomic classification.</title>
        <authorList>
            <person name="Goeker M."/>
        </authorList>
    </citation>
    <scope>NUCLEOTIDE SEQUENCE [LARGE SCALE GENOMIC DNA]</scope>
    <source>
        <strain evidence="10 11">DSM 103377</strain>
    </source>
</reference>
<feature type="transmembrane region" description="Helical" evidence="7">
    <location>
        <begin position="129"/>
        <end position="147"/>
    </location>
</feature>
<dbReference type="PANTHER" id="PTHR24221">
    <property type="entry name" value="ATP-BINDING CASSETTE SUB-FAMILY B"/>
    <property type="match status" value="1"/>
</dbReference>
<feature type="transmembrane region" description="Helical" evidence="7">
    <location>
        <begin position="272"/>
        <end position="295"/>
    </location>
</feature>
<dbReference type="SUPFAM" id="SSF90123">
    <property type="entry name" value="ABC transporter transmembrane region"/>
    <property type="match status" value="1"/>
</dbReference>
<dbReference type="Pfam" id="PF00005">
    <property type="entry name" value="ABC_tran"/>
    <property type="match status" value="1"/>
</dbReference>
<dbReference type="GO" id="GO:0140359">
    <property type="term" value="F:ABC-type transporter activity"/>
    <property type="evidence" value="ECO:0007669"/>
    <property type="project" value="InterPro"/>
</dbReference>
<dbReference type="EMBL" id="JACIJS010000006">
    <property type="protein sequence ID" value="MBB5516320.1"/>
    <property type="molecule type" value="Genomic_DNA"/>
</dbReference>
<dbReference type="GO" id="GO:0016887">
    <property type="term" value="F:ATP hydrolysis activity"/>
    <property type="evidence" value="ECO:0007669"/>
    <property type="project" value="InterPro"/>
</dbReference>
<comment type="caution">
    <text evidence="10">The sequence shown here is derived from an EMBL/GenBank/DDBJ whole genome shotgun (WGS) entry which is preliminary data.</text>
</comment>
<dbReference type="Proteomes" id="UP000553766">
    <property type="component" value="Unassembled WGS sequence"/>
</dbReference>
<dbReference type="RefSeq" id="WP_184011786.1">
    <property type="nucleotide sequence ID" value="NZ_JACIJS010000006.1"/>
</dbReference>
<dbReference type="PROSITE" id="PS50893">
    <property type="entry name" value="ABC_TRANSPORTER_2"/>
    <property type="match status" value="1"/>
</dbReference>
<evidence type="ECO:0000256" key="6">
    <source>
        <dbReference type="ARBA" id="ARBA00023136"/>
    </source>
</evidence>
<keyword evidence="6 7" id="KW-0472">Membrane</keyword>
<dbReference type="InterPro" id="IPR027417">
    <property type="entry name" value="P-loop_NTPase"/>
</dbReference>